<keyword evidence="2" id="KW-1185">Reference proteome</keyword>
<dbReference type="InterPro" id="IPR053865">
    <property type="entry name" value="DUF6934"/>
</dbReference>
<evidence type="ECO:0000313" key="2">
    <source>
        <dbReference type="Proteomes" id="UP000612680"/>
    </source>
</evidence>
<dbReference type="Pfam" id="PF22028">
    <property type="entry name" value="DUF6934"/>
    <property type="match status" value="1"/>
</dbReference>
<evidence type="ECO:0000313" key="1">
    <source>
        <dbReference type="EMBL" id="QRR01819.1"/>
    </source>
</evidence>
<protein>
    <submittedName>
        <fullName evidence="1">Uncharacterized protein</fullName>
    </submittedName>
</protein>
<name>A0ABX7I6U5_9BACT</name>
<dbReference type="RefSeq" id="WP_204655858.1">
    <property type="nucleotide sequence ID" value="NZ_CP056775.1"/>
</dbReference>
<dbReference type="EMBL" id="CP056775">
    <property type="protein sequence ID" value="QRR01819.1"/>
    <property type="molecule type" value="Genomic_DNA"/>
</dbReference>
<proteinExistence type="predicted"/>
<organism evidence="1 2">
    <name type="scientific">Dyadobacter sandarakinus</name>
    <dbReference type="NCBI Taxonomy" id="2747268"/>
    <lineage>
        <taxon>Bacteria</taxon>
        <taxon>Pseudomonadati</taxon>
        <taxon>Bacteroidota</taxon>
        <taxon>Cytophagia</taxon>
        <taxon>Cytophagales</taxon>
        <taxon>Spirosomataceae</taxon>
        <taxon>Dyadobacter</taxon>
    </lineage>
</organism>
<dbReference type="Proteomes" id="UP000612680">
    <property type="component" value="Chromosome"/>
</dbReference>
<gene>
    <name evidence="1" type="ORF">HWI92_13325</name>
</gene>
<reference evidence="1 2" key="1">
    <citation type="submission" date="2020-06" db="EMBL/GenBank/DDBJ databases">
        <title>Dyadobacter sandarakinus sp. nov., isolated from the soil of the Arctic Yellow River Station.</title>
        <authorList>
            <person name="Zhang Y."/>
            <person name="Peng F."/>
        </authorList>
    </citation>
    <scope>NUCLEOTIDE SEQUENCE [LARGE SCALE GENOMIC DNA]</scope>
    <source>
        <strain evidence="1 2">Q3-56</strain>
    </source>
</reference>
<sequence>MTAFVHTHFPNPMNENSYPFALSHHEFRYEFVSTSQEKEVRKVVLITQTENPGIFNLALLDLLENGMLSDLSQPDNKDFRKALATVYRIMLDFTNKNRGAILAFQGSDLRRHRLYQIVLNRELFNLSQSWRVYGGINKKVYLFEPDIDYTIFFMQRQ</sequence>
<accession>A0ABX7I6U5</accession>